<protein>
    <submittedName>
        <fullName evidence="2">5'-3' exoribonuclease 3</fullName>
    </submittedName>
</protein>
<evidence type="ECO:0000313" key="3">
    <source>
        <dbReference type="EnsemblPlants" id="Zm00001eb342880_P001"/>
    </source>
</evidence>
<dbReference type="InterPro" id="IPR004859">
    <property type="entry name" value="Xrn1_N"/>
</dbReference>
<feature type="domain" description="Xrn1 N-terminal" evidence="1">
    <location>
        <begin position="28"/>
        <end position="56"/>
    </location>
</feature>
<dbReference type="Pfam" id="PF03159">
    <property type="entry name" value="XRN_N"/>
    <property type="match status" value="1"/>
</dbReference>
<dbReference type="GO" id="GO:0003676">
    <property type="term" value="F:nucleic acid binding"/>
    <property type="evidence" value="ECO:0007669"/>
    <property type="project" value="InterPro"/>
</dbReference>
<proteinExistence type="predicted"/>
<gene>
    <name evidence="2" type="ORF">ZEAMMB73_Zm00001d009472</name>
</gene>
<name>A0A1D6FJM1_MAIZE</name>
<dbReference type="ExpressionAtlas" id="A0A1D6FJM1">
    <property type="expression patterns" value="baseline and differential"/>
</dbReference>
<evidence type="ECO:0000259" key="1">
    <source>
        <dbReference type="Pfam" id="PF03159"/>
    </source>
</evidence>
<accession>A0A1D6FJM1</accession>
<organism evidence="3 4">
    <name type="scientific">Zea mays</name>
    <name type="common">Maize</name>
    <dbReference type="NCBI Taxonomy" id="4577"/>
    <lineage>
        <taxon>Eukaryota</taxon>
        <taxon>Viridiplantae</taxon>
        <taxon>Streptophyta</taxon>
        <taxon>Embryophyta</taxon>
        <taxon>Tracheophyta</taxon>
        <taxon>Spermatophyta</taxon>
        <taxon>Magnoliopsida</taxon>
        <taxon>Liliopsida</taxon>
        <taxon>Poales</taxon>
        <taxon>Poaceae</taxon>
        <taxon>PACMAD clade</taxon>
        <taxon>Panicoideae</taxon>
        <taxon>Andropogonodae</taxon>
        <taxon>Andropogoneae</taxon>
        <taxon>Tripsacinae</taxon>
        <taxon>Zea</taxon>
    </lineage>
</organism>
<dbReference type="EnsemblPlants" id="Zm00001eb342880_T001">
    <property type="protein sequence ID" value="Zm00001eb342880_P001"/>
    <property type="gene ID" value="Zm00001eb342880"/>
</dbReference>
<evidence type="ECO:0000313" key="4">
    <source>
        <dbReference type="Proteomes" id="UP000007305"/>
    </source>
</evidence>
<reference evidence="2" key="2">
    <citation type="submission" date="2015-12" db="EMBL/GenBank/DDBJ databases">
        <title>Update maize B73 reference genome by single molecule sequencing technologies.</title>
        <authorList>
            <consortium name="Maize Genome Sequencing Project"/>
            <person name="Ware D."/>
        </authorList>
    </citation>
    <scope>NUCLEOTIDE SEQUENCE</scope>
    <source>
        <tissue evidence="2">Seedling</tissue>
    </source>
</reference>
<sequence length="71" mass="8291">MIMNGNKTKLFYPMPMFLVNGICLVLTQIHCLYGLDVYLIMLALQTHEVRFSILREVFYTPGQQDKCFLCI</sequence>
<keyword evidence="4" id="KW-1185">Reference proteome</keyword>
<dbReference type="EMBL" id="CM000784">
    <property type="protein sequence ID" value="AQK91962.1"/>
    <property type="molecule type" value="Genomic_DNA"/>
</dbReference>
<reference evidence="4" key="1">
    <citation type="journal article" date="2009" name="Science">
        <title>The B73 maize genome: complexity, diversity, and dynamics.</title>
        <authorList>
            <person name="Schnable P.S."/>
            <person name="Ware D."/>
            <person name="Fulton R.S."/>
            <person name="Stein J.C."/>
            <person name="Wei F."/>
            <person name="Pasternak S."/>
            <person name="Liang C."/>
            <person name="Zhang J."/>
            <person name="Fulton L."/>
            <person name="Graves T.A."/>
            <person name="Minx P."/>
            <person name="Reily A.D."/>
            <person name="Courtney L."/>
            <person name="Kruchowski S.S."/>
            <person name="Tomlinson C."/>
            <person name="Strong C."/>
            <person name="Delehaunty K."/>
            <person name="Fronick C."/>
            <person name="Courtney B."/>
            <person name="Rock S.M."/>
            <person name="Belter E."/>
            <person name="Du F."/>
            <person name="Kim K."/>
            <person name="Abbott R.M."/>
            <person name="Cotton M."/>
            <person name="Levy A."/>
            <person name="Marchetto P."/>
            <person name="Ochoa K."/>
            <person name="Jackson S.M."/>
            <person name="Gillam B."/>
            <person name="Chen W."/>
            <person name="Yan L."/>
            <person name="Higginbotham J."/>
            <person name="Cardenas M."/>
            <person name="Waligorski J."/>
            <person name="Applebaum E."/>
            <person name="Phelps L."/>
            <person name="Falcone J."/>
            <person name="Kanchi K."/>
            <person name="Thane T."/>
            <person name="Scimone A."/>
            <person name="Thane N."/>
            <person name="Henke J."/>
            <person name="Wang T."/>
            <person name="Ruppert J."/>
            <person name="Shah N."/>
            <person name="Rotter K."/>
            <person name="Hodges J."/>
            <person name="Ingenthron E."/>
            <person name="Cordes M."/>
            <person name="Kohlberg S."/>
            <person name="Sgro J."/>
            <person name="Delgado B."/>
            <person name="Mead K."/>
            <person name="Chinwalla A."/>
            <person name="Leonard S."/>
            <person name="Crouse K."/>
            <person name="Collura K."/>
            <person name="Kudrna D."/>
            <person name="Currie J."/>
            <person name="He R."/>
            <person name="Angelova A."/>
            <person name="Rajasekar S."/>
            <person name="Mueller T."/>
            <person name="Lomeli R."/>
            <person name="Scara G."/>
            <person name="Ko A."/>
            <person name="Delaney K."/>
            <person name="Wissotski M."/>
            <person name="Lopez G."/>
            <person name="Campos D."/>
            <person name="Braidotti M."/>
            <person name="Ashley E."/>
            <person name="Golser W."/>
            <person name="Kim H."/>
            <person name="Lee S."/>
            <person name="Lin J."/>
            <person name="Dujmic Z."/>
            <person name="Kim W."/>
            <person name="Talag J."/>
            <person name="Zuccolo A."/>
            <person name="Fan C."/>
            <person name="Sebastian A."/>
            <person name="Kramer M."/>
            <person name="Spiegel L."/>
            <person name="Nascimento L."/>
            <person name="Zutavern T."/>
            <person name="Miller B."/>
            <person name="Ambroise C."/>
            <person name="Muller S."/>
            <person name="Spooner W."/>
            <person name="Narechania A."/>
            <person name="Ren L."/>
            <person name="Wei S."/>
            <person name="Kumari S."/>
            <person name="Faga B."/>
            <person name="Levy M.J."/>
            <person name="McMahan L."/>
            <person name="Van Buren P."/>
            <person name="Vaughn M.W."/>
            <person name="Ying K."/>
            <person name="Yeh C.-T."/>
            <person name="Emrich S.J."/>
            <person name="Jia Y."/>
            <person name="Kalyanaraman A."/>
            <person name="Hsia A.-P."/>
            <person name="Barbazuk W.B."/>
            <person name="Baucom R.S."/>
            <person name="Brutnell T.P."/>
            <person name="Carpita N.C."/>
            <person name="Chaparro C."/>
            <person name="Chia J.-M."/>
            <person name="Deragon J.-M."/>
            <person name="Estill J.C."/>
            <person name="Fu Y."/>
            <person name="Jeddeloh J.A."/>
            <person name="Han Y."/>
            <person name="Lee H."/>
            <person name="Li P."/>
            <person name="Lisch D.R."/>
            <person name="Liu S."/>
            <person name="Liu Z."/>
            <person name="Nagel D.H."/>
            <person name="McCann M.C."/>
            <person name="SanMiguel P."/>
            <person name="Myers A.M."/>
            <person name="Nettleton D."/>
            <person name="Nguyen J."/>
            <person name="Penning B.W."/>
            <person name="Ponnala L."/>
            <person name="Schneider K.L."/>
            <person name="Schwartz D.C."/>
            <person name="Sharma A."/>
            <person name="Soderlund C."/>
            <person name="Springer N.M."/>
            <person name="Sun Q."/>
            <person name="Wang H."/>
            <person name="Waterman M."/>
            <person name="Westerman R."/>
            <person name="Wolfgruber T.K."/>
            <person name="Yang L."/>
            <person name="Yu Y."/>
            <person name="Zhang L."/>
            <person name="Zhou S."/>
            <person name="Zhu Q."/>
            <person name="Bennetzen J.L."/>
            <person name="Dawe R.K."/>
            <person name="Jiang J."/>
            <person name="Jiang N."/>
            <person name="Presting G.G."/>
            <person name="Wessler S.R."/>
            <person name="Aluru S."/>
            <person name="Martienssen R.A."/>
            <person name="Clifton S.W."/>
            <person name="McCombie W.R."/>
            <person name="Wing R.A."/>
            <person name="Wilson R.K."/>
        </authorList>
    </citation>
    <scope>NUCLEOTIDE SEQUENCE [LARGE SCALE GENOMIC DNA]</scope>
    <source>
        <strain evidence="4">cv. B73</strain>
    </source>
</reference>
<dbReference type="Proteomes" id="UP000007305">
    <property type="component" value="Chromosome 8"/>
</dbReference>
<dbReference type="AlphaFoldDB" id="A0A1D6FJM1"/>
<reference evidence="3" key="4">
    <citation type="submission" date="2021-05" db="UniProtKB">
        <authorList>
            <consortium name="EnsemblPlants"/>
        </authorList>
    </citation>
    <scope>IDENTIFICATION</scope>
    <source>
        <strain evidence="3">cv. B73</strain>
    </source>
</reference>
<reference evidence="3" key="3">
    <citation type="submission" date="2019-07" db="EMBL/GenBank/DDBJ databases">
        <authorList>
            <person name="Seetharam A."/>
            <person name="Woodhouse M."/>
            <person name="Cannon E."/>
        </authorList>
    </citation>
    <scope>NUCLEOTIDE SEQUENCE [LARGE SCALE GENOMIC DNA]</scope>
    <source>
        <strain evidence="3">cv. B73</strain>
    </source>
</reference>
<dbReference type="Gramene" id="Zm00001eb342880_T001">
    <property type="protein sequence ID" value="Zm00001eb342880_P001"/>
    <property type="gene ID" value="Zm00001eb342880"/>
</dbReference>
<dbReference type="GO" id="GO:0004527">
    <property type="term" value="F:exonuclease activity"/>
    <property type="evidence" value="ECO:0007669"/>
    <property type="project" value="InterPro"/>
</dbReference>
<evidence type="ECO:0000313" key="2">
    <source>
        <dbReference type="EMBL" id="AQK91958.1"/>
    </source>
</evidence>
<dbReference type="Gene3D" id="3.40.50.12390">
    <property type="match status" value="1"/>
</dbReference>
<dbReference type="EMBL" id="CM000784">
    <property type="protein sequence ID" value="AQK91958.1"/>
    <property type="molecule type" value="Genomic_DNA"/>
</dbReference>